<proteinExistence type="predicted"/>
<dbReference type="PANTHER" id="PTHR36456">
    <property type="entry name" value="UPF0232 PROTEIN SCO3875"/>
    <property type="match status" value="1"/>
</dbReference>
<name>A0A069D1M6_9BACE</name>
<protein>
    <submittedName>
        <fullName evidence="1">Zn-ribbon-containing, possibly RNA-binding protein</fullName>
    </submittedName>
</protein>
<keyword evidence="2" id="KW-1185">Reference proteome</keyword>
<dbReference type="OrthoDB" id="9796545at2"/>
<dbReference type="STRING" id="1121097.GCA_000428125_00766"/>
<dbReference type="InterPro" id="IPR007922">
    <property type="entry name" value="DciA-like"/>
</dbReference>
<dbReference type="PANTHER" id="PTHR36456:SF1">
    <property type="entry name" value="UPF0232 PROTEIN SCO3875"/>
    <property type="match status" value="1"/>
</dbReference>
<dbReference type="RefSeq" id="WP_024996282.1">
    <property type="nucleotide sequence ID" value="NZ_ATZI01000001.1"/>
</dbReference>
<evidence type="ECO:0000313" key="2">
    <source>
        <dbReference type="Proteomes" id="UP000027601"/>
    </source>
</evidence>
<dbReference type="EMBL" id="BAJS01000006">
    <property type="protein sequence ID" value="GAK36342.1"/>
    <property type="molecule type" value="Genomic_DNA"/>
</dbReference>
<reference evidence="1 2" key="1">
    <citation type="journal article" date="2015" name="Microbes Environ.">
        <title>Distribution and evolution of nitrogen fixation genes in the phylum bacteroidetes.</title>
        <authorList>
            <person name="Inoue J."/>
            <person name="Oshima K."/>
            <person name="Suda W."/>
            <person name="Sakamoto M."/>
            <person name="Iino T."/>
            <person name="Noda S."/>
            <person name="Hongoh Y."/>
            <person name="Hattori M."/>
            <person name="Ohkuma M."/>
        </authorList>
    </citation>
    <scope>NUCLEOTIDE SEQUENCE [LARGE SCALE GENOMIC DNA]</scope>
    <source>
        <strain evidence="1 2">JCM 15093</strain>
    </source>
</reference>
<dbReference type="Pfam" id="PF05258">
    <property type="entry name" value="DciA"/>
    <property type="match status" value="1"/>
</dbReference>
<sequence length="96" mass="11253">MKRNDAEQIGKLIQQFLRQESLEAPLNEQRLMAAWKEVLGPTINFYTKELFIKNQILYVHLTSSVLRQELMMGREILIRNLNNHVGATVITNIIFR</sequence>
<dbReference type="Proteomes" id="UP000027601">
    <property type="component" value="Unassembled WGS sequence"/>
</dbReference>
<accession>A0A069D1M6</accession>
<dbReference type="AlphaFoldDB" id="A0A069D1M6"/>
<comment type="caution">
    <text evidence="1">The sequence shown here is derived from an EMBL/GenBank/DDBJ whole genome shotgun (WGS) entry which is preliminary data.</text>
</comment>
<evidence type="ECO:0000313" key="1">
    <source>
        <dbReference type="EMBL" id="GAK36342.1"/>
    </source>
</evidence>
<organism evidence="1 2">
    <name type="scientific">Bacteroides graminisolvens DSM 19988 = JCM 15093</name>
    <dbReference type="NCBI Taxonomy" id="1121097"/>
    <lineage>
        <taxon>Bacteria</taxon>
        <taxon>Pseudomonadati</taxon>
        <taxon>Bacteroidota</taxon>
        <taxon>Bacteroidia</taxon>
        <taxon>Bacteroidales</taxon>
        <taxon>Bacteroidaceae</taxon>
        <taxon>Bacteroides</taxon>
    </lineage>
</organism>
<dbReference type="eggNOG" id="COG5512">
    <property type="taxonomic scope" value="Bacteria"/>
</dbReference>
<gene>
    <name evidence="1" type="ORF">JCM15093_1499</name>
</gene>